<feature type="region of interest" description="Disordered" evidence="2">
    <location>
        <begin position="22"/>
        <end position="45"/>
    </location>
</feature>
<reference evidence="3" key="1">
    <citation type="journal article" date="2020" name="Stud. Mycol.">
        <title>101 Dothideomycetes genomes: a test case for predicting lifestyles and emergence of pathogens.</title>
        <authorList>
            <person name="Haridas S."/>
            <person name="Albert R."/>
            <person name="Binder M."/>
            <person name="Bloem J."/>
            <person name="Labutti K."/>
            <person name="Salamov A."/>
            <person name="Andreopoulos B."/>
            <person name="Baker S."/>
            <person name="Barry K."/>
            <person name="Bills G."/>
            <person name="Bluhm B."/>
            <person name="Cannon C."/>
            <person name="Castanera R."/>
            <person name="Culley D."/>
            <person name="Daum C."/>
            <person name="Ezra D."/>
            <person name="Gonzalez J."/>
            <person name="Henrissat B."/>
            <person name="Kuo A."/>
            <person name="Liang C."/>
            <person name="Lipzen A."/>
            <person name="Lutzoni F."/>
            <person name="Magnuson J."/>
            <person name="Mondo S."/>
            <person name="Nolan M."/>
            <person name="Ohm R."/>
            <person name="Pangilinan J."/>
            <person name="Park H.-J."/>
            <person name="Ramirez L."/>
            <person name="Alfaro M."/>
            <person name="Sun H."/>
            <person name="Tritt A."/>
            <person name="Yoshinaga Y."/>
            <person name="Zwiers L.-H."/>
            <person name="Turgeon B."/>
            <person name="Goodwin S."/>
            <person name="Spatafora J."/>
            <person name="Crous P."/>
            <person name="Grigoriev I."/>
        </authorList>
    </citation>
    <scope>NUCLEOTIDE SEQUENCE</scope>
    <source>
        <strain evidence="3">CBS 379.55</strain>
    </source>
</reference>
<name>A0A6A6JCQ1_WESOR</name>
<feature type="region of interest" description="Disordered" evidence="2">
    <location>
        <begin position="88"/>
        <end position="111"/>
    </location>
</feature>
<feature type="compositionally biased region" description="Polar residues" evidence="2">
    <location>
        <begin position="199"/>
        <end position="213"/>
    </location>
</feature>
<evidence type="ECO:0000313" key="4">
    <source>
        <dbReference type="Proteomes" id="UP000800097"/>
    </source>
</evidence>
<evidence type="ECO:0000313" key="3">
    <source>
        <dbReference type="EMBL" id="KAF2274341.1"/>
    </source>
</evidence>
<proteinExistence type="predicted"/>
<evidence type="ECO:0000256" key="2">
    <source>
        <dbReference type="SAM" id="MobiDB-lite"/>
    </source>
</evidence>
<feature type="coiled-coil region" evidence="1">
    <location>
        <begin position="348"/>
        <end position="396"/>
    </location>
</feature>
<evidence type="ECO:0000256" key="1">
    <source>
        <dbReference type="SAM" id="Coils"/>
    </source>
</evidence>
<dbReference type="OrthoDB" id="3777260at2759"/>
<dbReference type="RefSeq" id="XP_033651880.1">
    <property type="nucleotide sequence ID" value="XM_033801675.1"/>
</dbReference>
<gene>
    <name evidence="3" type="ORF">EI97DRAFT_468805</name>
</gene>
<feature type="compositionally biased region" description="Polar residues" evidence="2">
    <location>
        <begin position="36"/>
        <end position="45"/>
    </location>
</feature>
<dbReference type="AlphaFoldDB" id="A0A6A6JCQ1"/>
<dbReference type="GeneID" id="54554850"/>
<feature type="region of interest" description="Disordered" evidence="2">
    <location>
        <begin position="154"/>
        <end position="216"/>
    </location>
</feature>
<organism evidence="3 4">
    <name type="scientific">Westerdykella ornata</name>
    <dbReference type="NCBI Taxonomy" id="318751"/>
    <lineage>
        <taxon>Eukaryota</taxon>
        <taxon>Fungi</taxon>
        <taxon>Dikarya</taxon>
        <taxon>Ascomycota</taxon>
        <taxon>Pezizomycotina</taxon>
        <taxon>Dothideomycetes</taxon>
        <taxon>Pleosporomycetidae</taxon>
        <taxon>Pleosporales</taxon>
        <taxon>Sporormiaceae</taxon>
        <taxon>Westerdykella</taxon>
    </lineage>
</organism>
<feature type="compositionally biased region" description="Polar residues" evidence="2">
    <location>
        <begin position="164"/>
        <end position="173"/>
    </location>
</feature>
<accession>A0A6A6JCQ1</accession>
<protein>
    <submittedName>
        <fullName evidence="3">Uncharacterized protein</fullName>
    </submittedName>
</protein>
<keyword evidence="4" id="KW-1185">Reference proteome</keyword>
<dbReference type="EMBL" id="ML986503">
    <property type="protein sequence ID" value="KAF2274341.1"/>
    <property type="molecule type" value="Genomic_DNA"/>
</dbReference>
<dbReference type="Proteomes" id="UP000800097">
    <property type="component" value="Unassembled WGS sequence"/>
</dbReference>
<keyword evidence="1" id="KW-0175">Coiled coil</keyword>
<sequence>MVNTEDFDLVSFSSEASTLWHTAPSHGVSEEGQGNLAGSQKSKPASSDSFAELYQFARKKIPSLSVATPKPANNGIATMVSAARPASLPVGPDKKFNIEQPTPGRPNALSTENISRLEAQANARTHKEDLLGLFFSQEDVSVQAPCSLKPKIASSAGLRGGSGDQLNSTSSPNAIRYDEASPPSSSSPVRSPPEQSPSTAACGSTQETSQPFKSTARGASATHVIVTNGFNGSHIQASGVSLEQVSPQSSKSQADIRLKMKDDIIQDLLSRNTEEAKISKQKIHHLETQLELCYKELAGLKAKLKRLPEIKAANDETRTLRTTLAAREKKICELEDALKNEKGQCAFFMAQSQQVDVLKEELKALNEKLKKKTSEADKQRHESDRLKKAHERLSDTYQSLRGAAHLVQPDPREKLPREVFACVECYAMNETCDYGTTCNYCRQNNYRCRRFRCSLQHVLKKECGPLCVLKHSQNGWLIQEKARPEW</sequence>